<evidence type="ECO:0000313" key="3">
    <source>
        <dbReference type="Proteomes" id="UP000196258"/>
    </source>
</evidence>
<dbReference type="RefSeq" id="WP_087256834.1">
    <property type="nucleotide sequence ID" value="NZ_CAUFBS010000028.1"/>
</dbReference>
<keyword evidence="1" id="KW-0812">Transmembrane</keyword>
<keyword evidence="1" id="KW-0472">Membrane</keyword>
<dbReference type="AlphaFoldDB" id="A0A1Y4QJJ0"/>
<evidence type="ECO:0000256" key="1">
    <source>
        <dbReference type="SAM" id="Phobius"/>
    </source>
</evidence>
<dbReference type="Proteomes" id="UP000196258">
    <property type="component" value="Unassembled WGS sequence"/>
</dbReference>
<feature type="transmembrane region" description="Helical" evidence="1">
    <location>
        <begin position="79"/>
        <end position="104"/>
    </location>
</feature>
<accession>A0A1Y4QJJ0</accession>
<feature type="transmembrane region" description="Helical" evidence="1">
    <location>
        <begin position="47"/>
        <end position="67"/>
    </location>
</feature>
<sequence length="151" mass="18105">MSNYINKFKKLEILTKIFIYILIILFLYLIINSNLDSHIFFHPRITIFFRILIIIEFFILPSFIFIKQSIKNNKSILKIIISSFFVCLGYFILTMIISIFALFFDKAVFNIDTISLSYDDKTVTESHTVWLENEPIYNTYIVKNFFFVEYK</sequence>
<organism evidence="2 3">
    <name type="scientific">Thomasclavelia spiroformis</name>
    <dbReference type="NCBI Taxonomy" id="29348"/>
    <lineage>
        <taxon>Bacteria</taxon>
        <taxon>Bacillati</taxon>
        <taxon>Bacillota</taxon>
        <taxon>Erysipelotrichia</taxon>
        <taxon>Erysipelotrichales</taxon>
        <taxon>Coprobacillaceae</taxon>
        <taxon>Thomasclavelia</taxon>
    </lineage>
</organism>
<gene>
    <name evidence="2" type="ORF">B5E91_08525</name>
</gene>
<name>A0A1Y4QJJ0_9FIRM</name>
<protein>
    <submittedName>
        <fullName evidence="2">Uncharacterized protein</fullName>
    </submittedName>
</protein>
<proteinExistence type="predicted"/>
<dbReference type="EMBL" id="NFLB01000009">
    <property type="protein sequence ID" value="OUQ04742.1"/>
    <property type="molecule type" value="Genomic_DNA"/>
</dbReference>
<reference evidence="3" key="1">
    <citation type="submission" date="2017-04" db="EMBL/GenBank/DDBJ databases">
        <title>Function of individual gut microbiota members based on whole genome sequencing of pure cultures obtained from chicken caecum.</title>
        <authorList>
            <person name="Medvecky M."/>
            <person name="Cejkova D."/>
            <person name="Polansky O."/>
            <person name="Karasova D."/>
            <person name="Kubasova T."/>
            <person name="Cizek A."/>
            <person name="Rychlik I."/>
        </authorList>
    </citation>
    <scope>NUCLEOTIDE SEQUENCE [LARGE SCALE GENOMIC DNA]</scope>
    <source>
        <strain evidence="3">An149</strain>
    </source>
</reference>
<keyword evidence="1" id="KW-1133">Transmembrane helix</keyword>
<evidence type="ECO:0000313" key="2">
    <source>
        <dbReference type="EMBL" id="OUQ04742.1"/>
    </source>
</evidence>
<feature type="transmembrane region" description="Helical" evidence="1">
    <location>
        <begin position="17"/>
        <end position="35"/>
    </location>
</feature>
<comment type="caution">
    <text evidence="2">The sequence shown here is derived from an EMBL/GenBank/DDBJ whole genome shotgun (WGS) entry which is preliminary data.</text>
</comment>